<dbReference type="InterPro" id="IPR039609">
    <property type="entry name" value="VQ_15/22"/>
</dbReference>
<reference evidence="1 2" key="1">
    <citation type="submission" date="2017-11" db="EMBL/GenBank/DDBJ databases">
        <title>De-novo sequencing of pomegranate (Punica granatum L.) genome.</title>
        <authorList>
            <person name="Akparov Z."/>
            <person name="Amiraslanov A."/>
            <person name="Hajiyeva S."/>
            <person name="Abbasov M."/>
            <person name="Kaur K."/>
            <person name="Hamwieh A."/>
            <person name="Solovyev V."/>
            <person name="Salamov A."/>
            <person name="Braich B."/>
            <person name="Kosarev P."/>
            <person name="Mahmoud A."/>
            <person name="Hajiyev E."/>
            <person name="Babayeva S."/>
            <person name="Izzatullayeva V."/>
            <person name="Mammadov A."/>
            <person name="Mammadov A."/>
            <person name="Sharifova S."/>
            <person name="Ojaghi J."/>
            <person name="Eynullazada K."/>
            <person name="Bayramov B."/>
            <person name="Abdulazimova A."/>
            <person name="Shahmuradov I."/>
        </authorList>
    </citation>
    <scope>NUCLEOTIDE SEQUENCE [LARGE SCALE GENOMIC DNA]</scope>
    <source>
        <strain evidence="2">cv. AG2017</strain>
        <tissue evidence="1">Leaf</tissue>
    </source>
</reference>
<proteinExistence type="predicted"/>
<dbReference type="GeneID" id="116193083"/>
<keyword evidence="2" id="KW-1185">Reference proteome</keyword>
<dbReference type="Proteomes" id="UP000233551">
    <property type="component" value="Unassembled WGS sequence"/>
</dbReference>
<dbReference type="Pfam" id="PF05678">
    <property type="entry name" value="VQ"/>
    <property type="match status" value="1"/>
</dbReference>
<gene>
    <name evidence="1" type="ORF">CRG98_038548</name>
</gene>
<dbReference type="PANTHER" id="PTHR33179:SF29">
    <property type="entry name" value="OS06G0666400 PROTEIN"/>
    <property type="match status" value="1"/>
</dbReference>
<comment type="caution">
    <text evidence="1">The sequence shown here is derived from an EMBL/GenBank/DDBJ whole genome shotgun (WGS) entry which is preliminary data.</text>
</comment>
<evidence type="ECO:0000313" key="2">
    <source>
        <dbReference type="Proteomes" id="UP000233551"/>
    </source>
</evidence>
<dbReference type="STRING" id="22663.A0A2I0IBI6"/>
<dbReference type="OrthoDB" id="780193at2759"/>
<dbReference type="AlphaFoldDB" id="A0A2I0IBI6"/>
<evidence type="ECO:0000313" key="1">
    <source>
        <dbReference type="EMBL" id="PKI41020.1"/>
    </source>
</evidence>
<organism evidence="1 2">
    <name type="scientific">Punica granatum</name>
    <name type="common">Pomegranate</name>
    <dbReference type="NCBI Taxonomy" id="22663"/>
    <lineage>
        <taxon>Eukaryota</taxon>
        <taxon>Viridiplantae</taxon>
        <taxon>Streptophyta</taxon>
        <taxon>Embryophyta</taxon>
        <taxon>Tracheophyta</taxon>
        <taxon>Spermatophyta</taxon>
        <taxon>Magnoliopsida</taxon>
        <taxon>eudicotyledons</taxon>
        <taxon>Gunneridae</taxon>
        <taxon>Pentapetalae</taxon>
        <taxon>rosids</taxon>
        <taxon>malvids</taxon>
        <taxon>Myrtales</taxon>
        <taxon>Lythraceae</taxon>
        <taxon>Punica</taxon>
    </lineage>
</organism>
<name>A0A2I0IBI6_PUNGR</name>
<dbReference type="InterPro" id="IPR008889">
    <property type="entry name" value="VQ"/>
</dbReference>
<dbReference type="PANTHER" id="PTHR33179">
    <property type="entry name" value="VQ MOTIF-CONTAINING PROTEIN"/>
    <property type="match status" value="1"/>
</dbReference>
<protein>
    <submittedName>
        <fullName evidence="1">Uncharacterized protein</fullName>
    </submittedName>
</protein>
<dbReference type="EMBL" id="PGOL01003458">
    <property type="protein sequence ID" value="PKI41020.1"/>
    <property type="molecule type" value="Genomic_DNA"/>
</dbReference>
<sequence length="204" mass="21861">MSMTQTMSHPNDWAQFYRQINFSGQPSQPVEIPAPHPPSVPDHHVGTLDTSSSLSAAVGASGSSPVHGSSSSAGALNAGGRVAKPKRRRSRASRRTPTTLLSTDTTNFRAMVQQFTGGPGAHFLATVGTTRPGALNINFGLEPGRAHINPPGLFHGQHPLQHHGADHRPAFSHVMQDQAYMNMLSLDHRGATSPEFPPRPPFMQ</sequence>
<accession>A0A2I0IBI6</accession>